<evidence type="ECO:0000313" key="3">
    <source>
        <dbReference type="EMBL" id="BBA53798.1"/>
    </source>
</evidence>
<dbReference type="PANTHER" id="PTHR24024:SF18">
    <property type="entry name" value="SHORT-CHAIN COLLAGEN C4-LIKE"/>
    <property type="match status" value="1"/>
</dbReference>
<reference evidence="3" key="1">
    <citation type="submission" date="2016-11" db="EMBL/GenBank/DDBJ databases">
        <title>Isolation of O-methylated mannose binding protein from Enchytraeus japonensis.</title>
        <authorList>
            <person name="Ogawa S."/>
            <person name="Mizuno M."/>
            <person name="Suzuki M."/>
            <person name="Goto K."/>
            <person name="Hirose Y."/>
            <person name="Matsuda A."/>
            <person name="Saito T."/>
            <person name="Oguri S."/>
            <person name="Furukawa K."/>
        </authorList>
    </citation>
    <scope>NUCLEOTIDE SEQUENCE</scope>
</reference>
<sequence length="210" mass="22928">MDGKLSIASLALLLCVSLSQAGVSYIRWGRSKCPAGNIELYKGYMTGQHVNGRGSGANFLCSPDQPKFLRGQPGFQEWAGQLYGVEFEKNVQMGGLFLADNLPSGELHNQDMLCVRCYVQGASDVFMLPGRIDCYESGYDLLYRGFLVSDYHTNRASHEYVCLDEAPEGRKGGEGNSDQGFIYPVQYGCGSLPCDSYTDGIEATCAVCAY</sequence>
<evidence type="ECO:0000313" key="2">
    <source>
        <dbReference type="EMBL" id="BAX87938.1"/>
    </source>
</evidence>
<name>A0A1Y1D5P8_9ANNE</name>
<keyword evidence="1" id="KW-0732">Signal</keyword>
<dbReference type="EMBL" id="LC195228">
    <property type="protein sequence ID" value="BBA53798.1"/>
    <property type="molecule type" value="Genomic_DNA"/>
</dbReference>
<proteinExistence type="evidence at transcript level"/>
<gene>
    <name evidence="2" type="primary">Ejmmbp</name>
</gene>
<accession>A0A1Y1D5P8</accession>
<protein>
    <submittedName>
        <fullName evidence="2">O-methylated mannose binding protein</fullName>
    </submittedName>
</protein>
<evidence type="ECO:0000256" key="1">
    <source>
        <dbReference type="SAM" id="SignalP"/>
    </source>
</evidence>
<reference evidence="2" key="2">
    <citation type="journal article" date="2017" name="Glycoconj. J.">
        <title>Isolation of a methylated mannose-binding protein from terrestrial worm Enchytraeus japonensis.</title>
        <authorList>
            <person name="Ogawa S."/>
            <person name="Mizuno M."/>
            <person name="Suzuki M."/>
            <person name="Goto K."/>
            <person name="Hirose Y."/>
            <person name="Matsuda A."/>
            <person name="Saito T."/>
            <person name="Oguri S."/>
            <person name="Furukawa K."/>
        </authorList>
    </citation>
    <scope>NUCLEOTIDE SEQUENCE</scope>
</reference>
<dbReference type="PANTHER" id="PTHR24024">
    <property type="entry name" value="PULMONARY SURFACTANT-ASSOCIATED PROTEIN A"/>
    <property type="match status" value="1"/>
</dbReference>
<feature type="signal peptide" evidence="1">
    <location>
        <begin position="1"/>
        <end position="21"/>
    </location>
</feature>
<dbReference type="EMBL" id="LC185658">
    <property type="protein sequence ID" value="BAX87938.1"/>
    <property type="molecule type" value="mRNA"/>
</dbReference>
<dbReference type="InterPro" id="IPR051077">
    <property type="entry name" value="Ca-dependent_lectin"/>
</dbReference>
<dbReference type="AlphaFoldDB" id="A0A1Y1D5P8"/>
<dbReference type="GO" id="GO:0005615">
    <property type="term" value="C:extracellular space"/>
    <property type="evidence" value="ECO:0007669"/>
    <property type="project" value="TreeGrafter"/>
</dbReference>
<feature type="chain" id="PRO_5011907201" evidence="1">
    <location>
        <begin position="22"/>
        <end position="210"/>
    </location>
</feature>
<organism evidence="2">
    <name type="scientific">Enchytraeus japonensis</name>
    <dbReference type="NCBI Taxonomy" id="228735"/>
    <lineage>
        <taxon>Eukaryota</taxon>
        <taxon>Metazoa</taxon>
        <taxon>Spiralia</taxon>
        <taxon>Lophotrochozoa</taxon>
        <taxon>Annelida</taxon>
        <taxon>Clitellata</taxon>
        <taxon>Oligochaeta</taxon>
        <taxon>Enchytraeida</taxon>
        <taxon>Enchytraeidae</taxon>
        <taxon>Enchytraeus</taxon>
    </lineage>
</organism>